<evidence type="ECO:0000259" key="1">
    <source>
        <dbReference type="Pfam" id="PF05050"/>
    </source>
</evidence>
<sequence length="267" mass="29655">MPITGTPDAEEPEFQQLKLADGFSVYASPLASRETSFIYKEIFQDGCYDVARLPPDAFAVDAGAHIGLFTLYIKARYPSARILALEPAPATFAAFQRNMALHGVAGVDAHQCGLGRDDARQTLVFYPRLPGNATFFEADKRRFVETMKQAKPVLELLAAREEVDVEVRRLSGFLRRIPGLARIDLLKIDVEGGEVAVLEGLDEDQWELVRNVVLEVYNHDGGLGRLRALLEARGFRVEEQRAKWASQTTEVYIVVGRRESDEVAGGC</sequence>
<dbReference type="AlphaFoldDB" id="A0A8E5MET8"/>
<dbReference type="OrthoDB" id="5835829at2759"/>
<gene>
    <name evidence="2" type="ORF">UV8b_01807</name>
</gene>
<evidence type="ECO:0000313" key="3">
    <source>
        <dbReference type="Proteomes" id="UP000027002"/>
    </source>
</evidence>
<evidence type="ECO:0000313" key="2">
    <source>
        <dbReference type="EMBL" id="QUC17566.1"/>
    </source>
</evidence>
<dbReference type="PANTHER" id="PTHR34203:SF15">
    <property type="entry name" value="SLL1173 PROTEIN"/>
    <property type="match status" value="1"/>
</dbReference>
<dbReference type="InterPro" id="IPR052514">
    <property type="entry name" value="SAM-dependent_MTase"/>
</dbReference>
<dbReference type="PANTHER" id="PTHR34203">
    <property type="entry name" value="METHYLTRANSFERASE, FKBM FAMILY PROTEIN"/>
    <property type="match status" value="1"/>
</dbReference>
<accession>A0A8E5MET8</accession>
<keyword evidence="3" id="KW-1185">Reference proteome</keyword>
<dbReference type="Proteomes" id="UP000027002">
    <property type="component" value="Chromosome 2"/>
</dbReference>
<dbReference type="RefSeq" id="XP_042995239.1">
    <property type="nucleotide sequence ID" value="XM_043139305.1"/>
</dbReference>
<dbReference type="Pfam" id="PF05050">
    <property type="entry name" value="Methyltransf_21"/>
    <property type="match status" value="1"/>
</dbReference>
<dbReference type="NCBIfam" id="TIGR01444">
    <property type="entry name" value="fkbM_fam"/>
    <property type="match status" value="1"/>
</dbReference>
<dbReference type="SUPFAM" id="SSF53335">
    <property type="entry name" value="S-adenosyl-L-methionine-dependent methyltransferases"/>
    <property type="match status" value="1"/>
</dbReference>
<dbReference type="EMBL" id="CP072754">
    <property type="protein sequence ID" value="QUC17566.1"/>
    <property type="molecule type" value="Genomic_DNA"/>
</dbReference>
<dbReference type="KEGG" id="uvi:66062585"/>
<dbReference type="InterPro" id="IPR029063">
    <property type="entry name" value="SAM-dependent_MTases_sf"/>
</dbReference>
<proteinExistence type="predicted"/>
<name>A0A8E5MET8_USTVR</name>
<protein>
    <recommendedName>
        <fullName evidence="1">Methyltransferase FkbM domain-containing protein</fullName>
    </recommendedName>
</protein>
<dbReference type="GeneID" id="66062585"/>
<feature type="domain" description="Methyltransferase FkbM" evidence="1">
    <location>
        <begin position="61"/>
        <end position="237"/>
    </location>
</feature>
<dbReference type="Gene3D" id="3.40.50.150">
    <property type="entry name" value="Vaccinia Virus protein VP39"/>
    <property type="match status" value="1"/>
</dbReference>
<organism evidence="2 3">
    <name type="scientific">Ustilaginoidea virens</name>
    <name type="common">Rice false smut fungus</name>
    <name type="synonym">Villosiclava virens</name>
    <dbReference type="NCBI Taxonomy" id="1159556"/>
    <lineage>
        <taxon>Eukaryota</taxon>
        <taxon>Fungi</taxon>
        <taxon>Dikarya</taxon>
        <taxon>Ascomycota</taxon>
        <taxon>Pezizomycotina</taxon>
        <taxon>Sordariomycetes</taxon>
        <taxon>Hypocreomycetidae</taxon>
        <taxon>Hypocreales</taxon>
        <taxon>Clavicipitaceae</taxon>
        <taxon>Ustilaginoidea</taxon>
    </lineage>
</organism>
<dbReference type="InterPro" id="IPR006342">
    <property type="entry name" value="FkbM_mtfrase"/>
</dbReference>
<reference evidence="2" key="1">
    <citation type="submission" date="2020-03" db="EMBL/GenBank/DDBJ databases">
        <title>A mixture of massive structural variations and highly conserved coding sequences in Ustilaginoidea virens genome.</title>
        <authorList>
            <person name="Zhang K."/>
            <person name="Zhao Z."/>
            <person name="Zhang Z."/>
            <person name="Li Y."/>
            <person name="Hsiang T."/>
            <person name="Sun W."/>
        </authorList>
    </citation>
    <scope>NUCLEOTIDE SEQUENCE</scope>
    <source>
        <strain evidence="2">UV-8b</strain>
    </source>
</reference>